<accession>A0A815RP40</accession>
<dbReference type="PANTHER" id="PTHR47642:SF6">
    <property type="entry name" value="ATP-DEPENDENT DNA HELICASE"/>
    <property type="match status" value="1"/>
</dbReference>
<dbReference type="PANTHER" id="PTHR47642">
    <property type="entry name" value="ATP-DEPENDENT DNA HELICASE"/>
    <property type="match status" value="1"/>
</dbReference>
<dbReference type="EMBL" id="CAJNOR010004169">
    <property type="protein sequence ID" value="CAF1480567.1"/>
    <property type="molecule type" value="Genomic_DNA"/>
</dbReference>
<dbReference type="GO" id="GO:0006508">
    <property type="term" value="P:proteolysis"/>
    <property type="evidence" value="ECO:0007669"/>
    <property type="project" value="UniProtKB-KW"/>
</dbReference>
<keyword evidence="9" id="KW-1185">Reference proteome</keyword>
<keyword evidence="6" id="KW-0067">ATP-binding</keyword>
<reference evidence="8" key="1">
    <citation type="submission" date="2021-02" db="EMBL/GenBank/DDBJ databases">
        <authorList>
            <person name="Nowell W R."/>
        </authorList>
    </citation>
    <scope>NUCLEOTIDE SEQUENCE</scope>
</reference>
<dbReference type="InterPro" id="IPR046700">
    <property type="entry name" value="DUF6570"/>
</dbReference>
<dbReference type="SUPFAM" id="SSF52540">
    <property type="entry name" value="P-loop containing nucleoside triphosphate hydrolases"/>
    <property type="match status" value="2"/>
</dbReference>
<dbReference type="InterPro" id="IPR027417">
    <property type="entry name" value="P-loop_NTPase"/>
</dbReference>
<dbReference type="GO" id="GO:0043139">
    <property type="term" value="F:5'-3' DNA helicase activity"/>
    <property type="evidence" value="ECO:0007669"/>
    <property type="project" value="UniProtKB-EC"/>
</dbReference>
<dbReference type="InterPro" id="IPR025476">
    <property type="entry name" value="Helitron_helicase-like"/>
</dbReference>
<dbReference type="GO" id="GO:0005524">
    <property type="term" value="F:ATP binding"/>
    <property type="evidence" value="ECO:0007669"/>
    <property type="project" value="UniProtKB-KW"/>
</dbReference>
<dbReference type="CDD" id="cd18809">
    <property type="entry name" value="SF1_C_RecD"/>
    <property type="match status" value="1"/>
</dbReference>
<feature type="domain" description="Josephin" evidence="7">
    <location>
        <begin position="1481"/>
        <end position="1663"/>
    </location>
</feature>
<proteinExistence type="inferred from homology"/>
<comment type="similarity">
    <text evidence="6">Belongs to the helicase family.</text>
</comment>
<dbReference type="Pfam" id="PF20209">
    <property type="entry name" value="DUF6570"/>
    <property type="match status" value="1"/>
</dbReference>
<dbReference type="EC" id="5.6.2.3" evidence="6"/>
<evidence type="ECO:0000256" key="2">
    <source>
        <dbReference type="ARBA" id="ARBA00022670"/>
    </source>
</evidence>
<evidence type="ECO:0000256" key="1">
    <source>
        <dbReference type="ARBA" id="ARBA00000707"/>
    </source>
</evidence>
<comment type="cofactor">
    <cofactor evidence="6">
        <name>Mg(2+)</name>
        <dbReference type="ChEBI" id="CHEBI:18420"/>
    </cofactor>
</comment>
<comment type="catalytic activity">
    <reaction evidence="6">
        <text>ATP + H2O = ADP + phosphate + H(+)</text>
        <dbReference type="Rhea" id="RHEA:13065"/>
        <dbReference type="ChEBI" id="CHEBI:15377"/>
        <dbReference type="ChEBI" id="CHEBI:15378"/>
        <dbReference type="ChEBI" id="CHEBI:30616"/>
        <dbReference type="ChEBI" id="CHEBI:43474"/>
        <dbReference type="ChEBI" id="CHEBI:456216"/>
        <dbReference type="EC" id="5.6.2.3"/>
    </reaction>
</comment>
<dbReference type="Gene3D" id="3.90.70.40">
    <property type="match status" value="1"/>
</dbReference>
<evidence type="ECO:0000313" key="8">
    <source>
        <dbReference type="EMBL" id="CAF1480567.1"/>
    </source>
</evidence>
<keyword evidence="6" id="KW-0233">DNA recombination</keyword>
<comment type="caution">
    <text evidence="5">Lacks conserved residue(s) required for the propagation of feature annotation.</text>
</comment>
<dbReference type="SMART" id="SM01246">
    <property type="entry name" value="Josephin"/>
    <property type="match status" value="1"/>
</dbReference>
<keyword evidence="3" id="KW-0833">Ubl conjugation pathway</keyword>
<keyword evidence="6" id="KW-0347">Helicase</keyword>
<keyword evidence="6" id="KW-0547">Nucleotide-binding</keyword>
<organism evidence="8 9">
    <name type="scientific">Adineta ricciae</name>
    <name type="common">Rotifer</name>
    <dbReference type="NCBI Taxonomy" id="249248"/>
    <lineage>
        <taxon>Eukaryota</taxon>
        <taxon>Metazoa</taxon>
        <taxon>Spiralia</taxon>
        <taxon>Gnathifera</taxon>
        <taxon>Rotifera</taxon>
        <taxon>Eurotatoria</taxon>
        <taxon>Bdelloidea</taxon>
        <taxon>Adinetida</taxon>
        <taxon>Adinetidae</taxon>
        <taxon>Adineta</taxon>
    </lineage>
</organism>
<protein>
    <recommendedName>
        <fullName evidence="6">ATP-dependent DNA helicase</fullName>
        <ecNumber evidence="6">5.6.2.3</ecNumber>
    </recommendedName>
</protein>
<comment type="catalytic activity">
    <reaction evidence="1">
        <text>Thiol-dependent hydrolysis of ester, thioester, amide, peptide and isopeptide bonds formed by the C-terminal Gly of ubiquitin (a 76-residue protein attached to proteins as an intracellular targeting signal).</text>
        <dbReference type="EC" id="3.4.19.12"/>
    </reaction>
</comment>
<sequence>MRPAGKDDEKYHDCSAGDVICSFCYEFSPKADVHFCPRSRMRNRLEATAIPTCLKLGFLEQRAVSMMHCYVSILIVRGHQSAMKGQVVHCQADIVENIGDLLPFPKCYEFMAVIQQKPTDHRGEIKSTVRYSVSGIQILNALRYLVQNHSGYRNKQVLPLDKIEEMFQCREDQIAPIRIIDSYAYNNCTMAAPIILDANDNFPGPSRTLKPADEPVWKIQPAIGKAIRGTAAYWRVPRKFLRAMYATLGKPNIFLSINLQDDVEFLTHIDSARFGQIDRPNYDAIDHLSDDEYLQLVNENSALVARMCHRRMLAFEKFISDKKYPFFIEYVVTNYFFKVEFQRGGLPHLHTLLWLDNFPSVETAEGRKQIIEFIDKFLDTSLPDRHTDPVGHALVLRNQFHHHTFTCSTGPLYVRIRRGRKFKDEDQSKTLNASRIKDVNKNYLHENEIYEEVDPGKDPDVLQLAIDRKDFFERLDCRFGSPCALANETHFRTHKEARILVRGDRDIIIKRLTEESRRIIPYNLHLLKTFRCNHDIQVITDPWASAEFLFSYVSKNAHMEKDLVSQMSNCTCTSVKEAKAVLLKTGNAVLSHRQVGKVEASWTVLGIPLYHSSVRCKSLCISLPWNEERLLKRGRTEVNSIDDLVESLTHRYIRRPSTPTALDQMTLFEFLTWFDYDRSSSVIEAQILATPLIENTLRRTDFNQPPLLKTSTLLPRIILSCGTVLIQHKEPTCVSFTCRYNESMLAMYSILTIGVPYRDPIEQFLGENDMTAIHEVLLKNRNQLTTSFSRLPSAYKVQMMNAFEHLCDLTAHDFAIKPRTSLIFTTEDDDEMYDEIKQSVQPVTIVVDNIDEKVELKEIGDCQRTREEKLSDIILNEYGRLDSPCTRTNELLASANTQQRFLANFFRQYLFALLRYEESRHQDKHASKPLPFHIVVNGLAGSGKSYVISIIEQMLTDFCISESAMRNRPRKRKGLLKMAHTGKAALNILGYTIHSALGMRPDNTSTPNNAPSFKIHSLRNQLGDLILIIIDEISLVSHNLFHKVNKRLNEIFELSNKSDVYFGNIPVLLFGDLAQCEPVAAKQIFWHPAGETFSLWSDLFRPINFNVNMRQDEDREFFDILCRIRLGQYNEEDENKIKSRSIRKENNPEHYNERLTELNSVDFANAVYAYSVRSKTNERNAMKLKETASKMKTTIWLIQAVDKVGMAQTSCFAPVKSIKKECKIVLKPSSNENECGSMFEQLPLCVGARVICRRNIDFDGTMVNGTEATIRDIVWNDNDNIVLPMNNRCVFPTLDRSVRTTLPNYVELTLDNGCVYKMVPEEVSFKDKNGIWMTRRQLPLTLGYAITVHRTQCMTCNKLVVDLNGINWKPGMFYTILSRTRRLSDIIILDYDRKSFKASKTALCEMSRLEQLEKDYPIRIEQYLGSDRYVEWCLPHSFKVDESLTTSCGDSNNAVEDYDERKRCKYDSTNLSTSGLNKKPEDIIVCERQEALFCGRHALRALAQRLDLFDDGYLMEVARNLVAEENIVRHEQTVRSNDYYYEDRGQYDIQILKAALMNTFNIDLLQLHTLEPNVSSPHNVILSHMQNVQALLIQQDYHYYCLRRFRLTPSYFFKIDSQQPEYHQRIHSVNMTDYLKRLIEYRCNVYVVVQHCSDGLEYELSEDNIRARLWAFPDAAADCECLLVCDEME</sequence>
<keyword evidence="6" id="KW-0227">DNA damage</keyword>
<dbReference type="InterPro" id="IPR051055">
    <property type="entry name" value="PIF1_helicase"/>
</dbReference>
<dbReference type="Pfam" id="PF05970">
    <property type="entry name" value="PIF1"/>
    <property type="match status" value="1"/>
</dbReference>
<evidence type="ECO:0000259" key="7">
    <source>
        <dbReference type="PROSITE" id="PS50957"/>
    </source>
</evidence>
<dbReference type="Proteomes" id="UP000663828">
    <property type="component" value="Unassembled WGS sequence"/>
</dbReference>
<dbReference type="InterPro" id="IPR010285">
    <property type="entry name" value="DNA_helicase_pif1-like_DEAD"/>
</dbReference>
<dbReference type="Gene3D" id="1.10.287.10">
    <property type="entry name" value="S15/NS1, RNA-binding"/>
    <property type="match status" value="1"/>
</dbReference>
<dbReference type="GO" id="GO:0000723">
    <property type="term" value="P:telomere maintenance"/>
    <property type="evidence" value="ECO:0007669"/>
    <property type="project" value="InterPro"/>
</dbReference>
<dbReference type="Pfam" id="PF02099">
    <property type="entry name" value="Josephin"/>
    <property type="match status" value="1"/>
</dbReference>
<evidence type="ECO:0000256" key="6">
    <source>
        <dbReference type="RuleBase" id="RU363044"/>
    </source>
</evidence>
<evidence type="ECO:0000256" key="4">
    <source>
        <dbReference type="ARBA" id="ARBA00022801"/>
    </source>
</evidence>
<keyword evidence="6" id="KW-0234">DNA repair</keyword>
<evidence type="ECO:0000313" key="9">
    <source>
        <dbReference type="Proteomes" id="UP000663828"/>
    </source>
</evidence>
<keyword evidence="2" id="KW-0645">Protease</keyword>
<dbReference type="GO" id="GO:0006310">
    <property type="term" value="P:DNA recombination"/>
    <property type="evidence" value="ECO:0007669"/>
    <property type="project" value="UniProtKB-KW"/>
</dbReference>
<dbReference type="Gene3D" id="3.40.50.300">
    <property type="entry name" value="P-loop containing nucleotide triphosphate hydrolases"/>
    <property type="match status" value="1"/>
</dbReference>
<dbReference type="GO" id="GO:0006281">
    <property type="term" value="P:DNA repair"/>
    <property type="evidence" value="ECO:0007669"/>
    <property type="project" value="UniProtKB-KW"/>
</dbReference>
<evidence type="ECO:0000256" key="3">
    <source>
        <dbReference type="ARBA" id="ARBA00022786"/>
    </source>
</evidence>
<gene>
    <name evidence="8" type="ORF">XAT740_LOCUS38508</name>
</gene>
<dbReference type="InterPro" id="IPR006155">
    <property type="entry name" value="Josephin"/>
</dbReference>
<comment type="caution">
    <text evidence="8">The sequence shown here is derived from an EMBL/GenBank/DDBJ whole genome shotgun (WGS) entry which is preliminary data.</text>
</comment>
<evidence type="ECO:0000256" key="5">
    <source>
        <dbReference type="PROSITE-ProRule" id="PRU00331"/>
    </source>
</evidence>
<keyword evidence="4 6" id="KW-0378">Hydrolase</keyword>
<dbReference type="GO" id="GO:0016579">
    <property type="term" value="P:protein deubiquitination"/>
    <property type="evidence" value="ECO:0007669"/>
    <property type="project" value="InterPro"/>
</dbReference>
<dbReference type="PROSITE" id="PS50957">
    <property type="entry name" value="JOSEPHIN"/>
    <property type="match status" value="1"/>
</dbReference>
<name>A0A815RP40_ADIRI</name>
<dbReference type="GO" id="GO:0004843">
    <property type="term" value="F:cysteine-type deubiquitinase activity"/>
    <property type="evidence" value="ECO:0007669"/>
    <property type="project" value="UniProtKB-EC"/>
</dbReference>
<dbReference type="Pfam" id="PF14214">
    <property type="entry name" value="Helitron_like_N"/>
    <property type="match status" value="1"/>
</dbReference>